<dbReference type="InterPro" id="IPR011446">
    <property type="entry name" value="BBP7"/>
</dbReference>
<reference evidence="2 3" key="1">
    <citation type="submission" date="2019-02" db="EMBL/GenBank/DDBJ databases">
        <title>Deep-cultivation of Planctomycetes and their phenomic and genomic characterization uncovers novel biology.</title>
        <authorList>
            <person name="Wiegand S."/>
            <person name="Jogler M."/>
            <person name="Boedeker C."/>
            <person name="Pinto D."/>
            <person name="Vollmers J."/>
            <person name="Rivas-Marin E."/>
            <person name="Kohn T."/>
            <person name="Peeters S.H."/>
            <person name="Heuer A."/>
            <person name="Rast P."/>
            <person name="Oberbeckmann S."/>
            <person name="Bunk B."/>
            <person name="Jeske O."/>
            <person name="Meyerdierks A."/>
            <person name="Storesund J.E."/>
            <person name="Kallscheuer N."/>
            <person name="Luecker S."/>
            <person name="Lage O.M."/>
            <person name="Pohl T."/>
            <person name="Merkel B.J."/>
            <person name="Hornburger P."/>
            <person name="Mueller R.-W."/>
            <person name="Bruemmer F."/>
            <person name="Labrenz M."/>
            <person name="Spormann A.M."/>
            <person name="Op den Camp H."/>
            <person name="Overmann J."/>
            <person name="Amann R."/>
            <person name="Jetten M.S.M."/>
            <person name="Mascher T."/>
            <person name="Medema M.H."/>
            <person name="Devos D.P."/>
            <person name="Kaster A.-K."/>
            <person name="Ovreas L."/>
            <person name="Rohde M."/>
            <person name="Galperin M.Y."/>
            <person name="Jogler C."/>
        </authorList>
    </citation>
    <scope>NUCLEOTIDE SEQUENCE [LARGE SCALE GENOMIC DNA]</scope>
    <source>
        <strain evidence="2 3">K22_7</strain>
    </source>
</reference>
<sequence precursor="true">MSPRRSIYAAILLVLVVTPTLTTSHARAQTAYPGYGPVVVNNNISGADPYAMGTTQAGGWLPPNPFPSGNMIGGYVPGPMAIADRLWIRADYLHWWTEGMDVPALVTTSPDGTARTSAGILGQPGTRTLFGGGEINNDSTSGVRFRTGFWLNAQGAFAIESEFFQLLGSQDDGFQASGDGSPIIARPFFDASRGIDTAQLISYPNLVSGNVRVGSESDLKSFLINARAGLCPIGICNPDGESDRVDWIIGYRYLKLEDQIGISENITSEITSSPGTIAINESFRTSNEFNGLQLGVIHQANFRRAWLESMLRVAVGSNNQRVDINGTTTRTENGTTDQFTGGLLAQRSNIGRYERDEFTMVPEVGFTLGVRLTDWLDATVGYSMLYFPSVVRAGSQIDTDIDSNLLPPEADPLVSDGRRPEFKFIESDYWAHGLNLGAELRF</sequence>
<accession>A0A517NK99</accession>
<evidence type="ECO:0000313" key="3">
    <source>
        <dbReference type="Proteomes" id="UP000318538"/>
    </source>
</evidence>
<organism evidence="2 3">
    <name type="scientific">Rubripirellula lacrimiformis</name>
    <dbReference type="NCBI Taxonomy" id="1930273"/>
    <lineage>
        <taxon>Bacteria</taxon>
        <taxon>Pseudomonadati</taxon>
        <taxon>Planctomycetota</taxon>
        <taxon>Planctomycetia</taxon>
        <taxon>Pirellulales</taxon>
        <taxon>Pirellulaceae</taxon>
        <taxon>Rubripirellula</taxon>
    </lineage>
</organism>
<protein>
    <recommendedName>
        <fullName evidence="4">BBP7 family outer membrane beta-barrel protein</fullName>
    </recommendedName>
</protein>
<dbReference type="KEGG" id="rlc:K227x_59740"/>
<evidence type="ECO:0008006" key="4">
    <source>
        <dbReference type="Google" id="ProtNLM"/>
    </source>
</evidence>
<evidence type="ECO:0000256" key="1">
    <source>
        <dbReference type="SAM" id="SignalP"/>
    </source>
</evidence>
<dbReference type="Proteomes" id="UP000318538">
    <property type="component" value="Chromosome"/>
</dbReference>
<proteinExistence type="predicted"/>
<gene>
    <name evidence="2" type="ORF">K227x_59740</name>
</gene>
<dbReference type="AlphaFoldDB" id="A0A517NK99"/>
<feature type="chain" id="PRO_5021998650" description="BBP7 family outer membrane beta-barrel protein" evidence="1">
    <location>
        <begin position="29"/>
        <end position="442"/>
    </location>
</feature>
<keyword evidence="1" id="KW-0732">Signal</keyword>
<dbReference type="RefSeq" id="WP_246146333.1">
    <property type="nucleotide sequence ID" value="NZ_CP036525.1"/>
</dbReference>
<keyword evidence="3" id="KW-1185">Reference proteome</keyword>
<dbReference type="EMBL" id="CP036525">
    <property type="protein sequence ID" value="QDT07546.1"/>
    <property type="molecule type" value="Genomic_DNA"/>
</dbReference>
<evidence type="ECO:0000313" key="2">
    <source>
        <dbReference type="EMBL" id="QDT07546.1"/>
    </source>
</evidence>
<feature type="signal peptide" evidence="1">
    <location>
        <begin position="1"/>
        <end position="28"/>
    </location>
</feature>
<dbReference type="Pfam" id="PF07585">
    <property type="entry name" value="BBP7"/>
    <property type="match status" value="1"/>
</dbReference>
<name>A0A517NK99_9BACT</name>